<dbReference type="GeneID" id="17264125"/>
<reference evidence="2" key="2">
    <citation type="submission" date="2024-10" db="UniProtKB">
        <authorList>
            <consortium name="EnsemblProtists"/>
        </authorList>
    </citation>
    <scope>IDENTIFICATION</scope>
</reference>
<feature type="signal peptide" evidence="1">
    <location>
        <begin position="1"/>
        <end position="16"/>
    </location>
</feature>
<sequence length="196" mass="19893">MCLRLIVLLAVLAAKGGPYPRIDDNRSCPGGPHKTRSALSGCRGGGGCADTCEDNQWSESSPEGGSVCAWDEGVVLYAGLEGPHGSDRKLLCPLCARSGTCAIVLTAAASTSAPIAMEASIWSHAAAGHVWKLIEMGVGAGATVLLGTFASLNPTAALARVAFAQLVGKAAASPTDPQPAVQRGVELYGTFSKATV</sequence>
<evidence type="ECO:0000313" key="2">
    <source>
        <dbReference type="EnsemblProtists" id="EOD18561"/>
    </source>
</evidence>
<dbReference type="AlphaFoldDB" id="A0A0D3J4X6"/>
<name>A0A0D3J4X6_EMIH1</name>
<keyword evidence="3" id="KW-1185">Reference proteome</keyword>
<keyword evidence="1" id="KW-0732">Signal</keyword>
<proteinExistence type="predicted"/>
<evidence type="ECO:0000256" key="1">
    <source>
        <dbReference type="SAM" id="SignalP"/>
    </source>
</evidence>
<dbReference type="EnsemblProtists" id="EOD18561">
    <property type="protein sequence ID" value="EOD18561"/>
    <property type="gene ID" value="EMIHUDRAFT_243716"/>
</dbReference>
<dbReference type="RefSeq" id="XP_005770990.1">
    <property type="nucleotide sequence ID" value="XM_005770933.1"/>
</dbReference>
<organism evidence="2 3">
    <name type="scientific">Emiliania huxleyi (strain CCMP1516)</name>
    <dbReference type="NCBI Taxonomy" id="280463"/>
    <lineage>
        <taxon>Eukaryota</taxon>
        <taxon>Haptista</taxon>
        <taxon>Haptophyta</taxon>
        <taxon>Prymnesiophyceae</taxon>
        <taxon>Isochrysidales</taxon>
        <taxon>Noelaerhabdaceae</taxon>
        <taxon>Emiliania</taxon>
    </lineage>
</organism>
<evidence type="ECO:0000313" key="3">
    <source>
        <dbReference type="Proteomes" id="UP000013827"/>
    </source>
</evidence>
<dbReference type="Proteomes" id="UP000013827">
    <property type="component" value="Unassembled WGS sequence"/>
</dbReference>
<protein>
    <submittedName>
        <fullName evidence="2">Uncharacterized protein</fullName>
    </submittedName>
</protein>
<dbReference type="HOGENOM" id="CLU_1242104_0_0_1"/>
<reference evidence="3" key="1">
    <citation type="journal article" date="2013" name="Nature">
        <title>Pan genome of the phytoplankton Emiliania underpins its global distribution.</title>
        <authorList>
            <person name="Read B.A."/>
            <person name="Kegel J."/>
            <person name="Klute M.J."/>
            <person name="Kuo A."/>
            <person name="Lefebvre S.C."/>
            <person name="Maumus F."/>
            <person name="Mayer C."/>
            <person name="Miller J."/>
            <person name="Monier A."/>
            <person name="Salamov A."/>
            <person name="Young J."/>
            <person name="Aguilar M."/>
            <person name="Claverie J.M."/>
            <person name="Frickenhaus S."/>
            <person name="Gonzalez K."/>
            <person name="Herman E.K."/>
            <person name="Lin Y.C."/>
            <person name="Napier J."/>
            <person name="Ogata H."/>
            <person name="Sarno A.F."/>
            <person name="Shmutz J."/>
            <person name="Schroeder D."/>
            <person name="de Vargas C."/>
            <person name="Verret F."/>
            <person name="von Dassow P."/>
            <person name="Valentin K."/>
            <person name="Van de Peer Y."/>
            <person name="Wheeler G."/>
            <person name="Dacks J.B."/>
            <person name="Delwiche C.F."/>
            <person name="Dyhrman S.T."/>
            <person name="Glockner G."/>
            <person name="John U."/>
            <person name="Richards T."/>
            <person name="Worden A.Z."/>
            <person name="Zhang X."/>
            <person name="Grigoriev I.V."/>
            <person name="Allen A.E."/>
            <person name="Bidle K."/>
            <person name="Borodovsky M."/>
            <person name="Bowler C."/>
            <person name="Brownlee C."/>
            <person name="Cock J.M."/>
            <person name="Elias M."/>
            <person name="Gladyshev V.N."/>
            <person name="Groth M."/>
            <person name="Guda C."/>
            <person name="Hadaegh A."/>
            <person name="Iglesias-Rodriguez M.D."/>
            <person name="Jenkins J."/>
            <person name="Jones B.M."/>
            <person name="Lawson T."/>
            <person name="Leese F."/>
            <person name="Lindquist E."/>
            <person name="Lobanov A."/>
            <person name="Lomsadze A."/>
            <person name="Malik S.B."/>
            <person name="Marsh M.E."/>
            <person name="Mackinder L."/>
            <person name="Mock T."/>
            <person name="Mueller-Roeber B."/>
            <person name="Pagarete A."/>
            <person name="Parker M."/>
            <person name="Probert I."/>
            <person name="Quesneville H."/>
            <person name="Raines C."/>
            <person name="Rensing S.A."/>
            <person name="Riano-Pachon D.M."/>
            <person name="Richier S."/>
            <person name="Rokitta S."/>
            <person name="Shiraiwa Y."/>
            <person name="Soanes D.M."/>
            <person name="van der Giezen M."/>
            <person name="Wahlund T.M."/>
            <person name="Williams B."/>
            <person name="Wilson W."/>
            <person name="Wolfe G."/>
            <person name="Wurch L.L."/>
        </authorList>
    </citation>
    <scope>NUCLEOTIDE SEQUENCE</scope>
</reference>
<accession>A0A0D3J4X6</accession>
<feature type="chain" id="PRO_5044205852" evidence="1">
    <location>
        <begin position="17"/>
        <end position="196"/>
    </location>
</feature>
<dbReference type="PaxDb" id="2903-EOD18561"/>
<dbReference type="KEGG" id="ehx:EMIHUDRAFT_243716"/>